<dbReference type="Proteomes" id="UP000189701">
    <property type="component" value="Unplaced"/>
</dbReference>
<feature type="compositionally biased region" description="Low complexity" evidence="1">
    <location>
        <begin position="490"/>
        <end position="506"/>
    </location>
</feature>
<feature type="compositionally biased region" description="Polar residues" evidence="1">
    <location>
        <begin position="94"/>
        <end position="105"/>
    </location>
</feature>
<feature type="compositionally biased region" description="Low complexity" evidence="1">
    <location>
        <begin position="449"/>
        <end position="458"/>
    </location>
</feature>
<dbReference type="RefSeq" id="XP_009797965.1">
    <property type="nucleotide sequence ID" value="XM_009799663.1"/>
</dbReference>
<feature type="region of interest" description="Disordered" evidence="1">
    <location>
        <begin position="481"/>
        <end position="517"/>
    </location>
</feature>
<dbReference type="CDD" id="cd00303">
    <property type="entry name" value="retropepsin_like"/>
    <property type="match status" value="1"/>
</dbReference>
<dbReference type="eggNOG" id="KOG0017">
    <property type="taxonomic scope" value="Eukaryota"/>
</dbReference>
<evidence type="ECO:0000313" key="3">
    <source>
        <dbReference type="RefSeq" id="XP_009797965.1"/>
    </source>
</evidence>
<dbReference type="Gene3D" id="2.40.70.10">
    <property type="entry name" value="Acid Proteases"/>
    <property type="match status" value="1"/>
</dbReference>
<name>A0A1U7YGM6_NICSY</name>
<reference evidence="2" key="1">
    <citation type="journal article" date="2013" name="Genome Biol.">
        <title>Reference genomes and transcriptomes of Nicotiana sylvestris and Nicotiana tomentosiformis.</title>
        <authorList>
            <person name="Sierro N."/>
            <person name="Battey J.N."/>
            <person name="Ouadi S."/>
            <person name="Bovet L."/>
            <person name="Goepfert S."/>
            <person name="Bakaher N."/>
            <person name="Peitsch M.C."/>
            <person name="Ivanov N.V."/>
        </authorList>
    </citation>
    <scope>NUCLEOTIDE SEQUENCE [LARGE SCALE GENOMIC DNA]</scope>
</reference>
<evidence type="ECO:0000256" key="1">
    <source>
        <dbReference type="SAM" id="MobiDB-lite"/>
    </source>
</evidence>
<dbReference type="PANTHER" id="PTHR32108:SF9">
    <property type="entry name" value="REVERSE TRANSCRIPTASE RNASE H-LIKE DOMAIN-CONTAINING PROTEIN"/>
    <property type="match status" value="1"/>
</dbReference>
<accession>A0A1U7YGM6</accession>
<feature type="region of interest" description="Disordered" evidence="1">
    <location>
        <begin position="78"/>
        <end position="105"/>
    </location>
</feature>
<organism evidence="2 3">
    <name type="scientific">Nicotiana sylvestris</name>
    <name type="common">Wood tobacco</name>
    <name type="synonym">South American tobacco</name>
    <dbReference type="NCBI Taxonomy" id="4096"/>
    <lineage>
        <taxon>Eukaryota</taxon>
        <taxon>Viridiplantae</taxon>
        <taxon>Streptophyta</taxon>
        <taxon>Embryophyta</taxon>
        <taxon>Tracheophyta</taxon>
        <taxon>Spermatophyta</taxon>
        <taxon>Magnoliopsida</taxon>
        <taxon>eudicotyledons</taxon>
        <taxon>Gunneridae</taxon>
        <taxon>Pentapetalae</taxon>
        <taxon>asterids</taxon>
        <taxon>lamiids</taxon>
        <taxon>Solanales</taxon>
        <taxon>Solanaceae</taxon>
        <taxon>Nicotianoideae</taxon>
        <taxon>Nicotianeae</taxon>
        <taxon>Nicotiana</taxon>
    </lineage>
</organism>
<gene>
    <name evidence="3" type="primary">LOC104244273</name>
</gene>
<evidence type="ECO:0000313" key="2">
    <source>
        <dbReference type="Proteomes" id="UP000189701"/>
    </source>
</evidence>
<dbReference type="PANTHER" id="PTHR32108">
    <property type="entry name" value="DNA-DIRECTED RNA POLYMERASE SUBUNIT ALPHA"/>
    <property type="match status" value="1"/>
</dbReference>
<dbReference type="AlphaFoldDB" id="A0A1U7YGM6"/>
<reference evidence="3" key="2">
    <citation type="submission" date="2025-08" db="UniProtKB">
        <authorList>
            <consortium name="RefSeq"/>
        </authorList>
    </citation>
    <scope>IDENTIFICATION</scope>
    <source>
        <tissue evidence="3">Leaf</tissue>
    </source>
</reference>
<sequence>MTGLGLVTIQRDEPEASEGREVTLRDEHIAQLSQQVANLQGEIERLRNLTNLSISLNTPLPEERTNAHIPPSFPSFDSPIPEHLPPNPPLHNYKPTSTNAHANPQQANPSTFNTSYVSQPLLAQSTPLTQNHHVTQHLPMAHVAIPNMQHVPSVYAVEAQPFTTPMPHQLHPEMYQYQEAEKEVRDKADEYMAKEIRELKEAFKSLKTIRSMEGLEYEDLCVHPDVDLLAGYKVPKFDMFDRKGNPRAHLRLYCDKLVGVEKDEAIMMKLFIRSLTREALDWYTSQDPQKWRNWRVMAQEFMDRFRFNTETNLDRFYLMTLKKKTTESFREYAMIWRAEAARVQPPMGEDEMTTNFIRSQTDATYYERLISMLGQKFSEVVRMRDVIEEGLKSRKITNLAALQAMSKAIQSGTIGGASKKKEKEVSAVMTIQDRRPNQILTDQNPLPQPSYYSPYTQTPQPYYQPSPIPYPVYNAQPNYYPPRAPTHLNPSYYQPTYPSQPRYQSQNRPNAPRPRPSFERKLAKTYTPLAEPLAQLYERLKAARVLQPVPGRVPNPLPEWYDGTKHCAYHSSVTGHDTKNCLTLKYKIEELIKAGTIQLKGAPPNVNNNPLPNHDDTGINMISTDEDWNLEGTIVPIEDEKKAVSSTFIAPVITVQVRAPIEVEVLPPKPKIMALVAHTPSFRTKVVPWDYQSDVRNKGKVKLVVEVVAAGMTRSGWCYVPEEASREASSKDNNQKKSVTEAEAEEFWRKMQCSGYSVVDQLKKTPAQISLMSLLMSSDSHRNALVKLLNEAYVLAETTSEHLETMVAQILKAHKISFHEDELPPEGLSHNKALHLTVKCRDKCVSRVLIDICSALNMCPISNLKALGTAIGKVRESRVNIRAFDGAQRSAIGEIDLALQIGPVEFVIEFQVLDISATYNLLLGRSWIHMAGAVPSTLHQNVKFVWNHQEVVIHGEANNLIYLRNSIPIIESVERLDGATFHIEEIVTITRGKEIKLPSVFVIVASEMLKNGFDLGRGLGARLHGIVEPIQLPGQNNTFDLGYEPTPKEVSEARLKKKITIHELDEDAEDDLVEGIRDLFIADCNMILKDCSETPTIWDAAPGDVLNNWTCTLSPVRRESCKQINKNADTVNVTCNEISEQNNKQDLEEYEEDVPPAELTKELEQFENKSKPNSDETELINLGNSKSIKETRINVHLTPSKKEKYVDLLREYVDVFA</sequence>
<dbReference type="OrthoDB" id="1304644at2759"/>
<proteinExistence type="predicted"/>
<keyword evidence="2" id="KW-1185">Reference proteome</keyword>
<dbReference type="InterPro" id="IPR021109">
    <property type="entry name" value="Peptidase_aspartic_dom_sf"/>
</dbReference>
<protein>
    <submittedName>
        <fullName evidence="3">Uncharacterized protein LOC104244273</fullName>
    </submittedName>
</protein>
<feature type="region of interest" description="Disordered" evidence="1">
    <location>
        <begin position="435"/>
        <end position="458"/>
    </location>
</feature>